<dbReference type="Pfam" id="PF00072">
    <property type="entry name" value="Response_reg"/>
    <property type="match status" value="1"/>
</dbReference>
<dbReference type="EMBL" id="JBEPSM010000001">
    <property type="protein sequence ID" value="MET4634428.1"/>
    <property type="molecule type" value="Genomic_DNA"/>
</dbReference>
<dbReference type="Pfam" id="PF00486">
    <property type="entry name" value="Trans_reg_C"/>
    <property type="match status" value="1"/>
</dbReference>
<dbReference type="Gene3D" id="6.10.250.690">
    <property type="match status" value="1"/>
</dbReference>
<keyword evidence="2" id="KW-0597">Phosphoprotein</keyword>
<reference evidence="6 7" key="1">
    <citation type="submission" date="2024-06" db="EMBL/GenBank/DDBJ databases">
        <title>Sorghum-associated microbial communities from plants grown in Nebraska, USA.</title>
        <authorList>
            <person name="Schachtman D."/>
        </authorList>
    </citation>
    <scope>NUCLEOTIDE SEQUENCE [LARGE SCALE GENOMIC DNA]</scope>
    <source>
        <strain evidence="6 7">3207</strain>
    </source>
</reference>
<dbReference type="Gene3D" id="3.40.50.2300">
    <property type="match status" value="1"/>
</dbReference>
<evidence type="ECO:0000256" key="3">
    <source>
        <dbReference type="PROSITE-ProRule" id="PRU01091"/>
    </source>
</evidence>
<feature type="domain" description="OmpR/PhoB-type" evidence="5">
    <location>
        <begin position="126"/>
        <end position="227"/>
    </location>
</feature>
<dbReference type="InterPro" id="IPR016032">
    <property type="entry name" value="Sig_transdc_resp-reg_C-effctor"/>
</dbReference>
<proteinExistence type="predicted"/>
<dbReference type="InterPro" id="IPR011006">
    <property type="entry name" value="CheY-like_superfamily"/>
</dbReference>
<dbReference type="SMART" id="SM00862">
    <property type="entry name" value="Trans_reg_C"/>
    <property type="match status" value="1"/>
</dbReference>
<dbReference type="CDD" id="cd00383">
    <property type="entry name" value="trans_reg_C"/>
    <property type="match status" value="1"/>
</dbReference>
<dbReference type="CDD" id="cd17574">
    <property type="entry name" value="REC_OmpR"/>
    <property type="match status" value="1"/>
</dbReference>
<dbReference type="RefSeq" id="WP_354551140.1">
    <property type="nucleotide sequence ID" value="NZ_JBEPSM010000001.1"/>
</dbReference>
<evidence type="ECO:0000259" key="5">
    <source>
        <dbReference type="PROSITE" id="PS51755"/>
    </source>
</evidence>
<dbReference type="InterPro" id="IPR036388">
    <property type="entry name" value="WH-like_DNA-bd_sf"/>
</dbReference>
<dbReference type="SUPFAM" id="SSF52172">
    <property type="entry name" value="CheY-like"/>
    <property type="match status" value="1"/>
</dbReference>
<evidence type="ECO:0000313" key="7">
    <source>
        <dbReference type="Proteomes" id="UP001549321"/>
    </source>
</evidence>
<organism evidence="6 7">
    <name type="scientific">Kaistia defluvii</name>
    <dbReference type="NCBI Taxonomy" id="410841"/>
    <lineage>
        <taxon>Bacteria</taxon>
        <taxon>Pseudomonadati</taxon>
        <taxon>Pseudomonadota</taxon>
        <taxon>Alphaproteobacteria</taxon>
        <taxon>Hyphomicrobiales</taxon>
        <taxon>Kaistiaceae</taxon>
        <taxon>Kaistia</taxon>
    </lineage>
</organism>
<evidence type="ECO:0000256" key="1">
    <source>
        <dbReference type="ARBA" id="ARBA00023125"/>
    </source>
</evidence>
<keyword evidence="7" id="KW-1185">Reference proteome</keyword>
<feature type="domain" description="Response regulatory" evidence="4">
    <location>
        <begin position="4"/>
        <end position="117"/>
    </location>
</feature>
<dbReference type="Gene3D" id="1.10.10.10">
    <property type="entry name" value="Winged helix-like DNA-binding domain superfamily/Winged helix DNA-binding domain"/>
    <property type="match status" value="1"/>
</dbReference>
<accession>A0ABV2QZH9</accession>
<gene>
    <name evidence="6" type="ORF">ABIE08_002341</name>
</gene>
<dbReference type="PANTHER" id="PTHR48111:SF59">
    <property type="entry name" value="TRANSCRIPTIONAL REGULATORY PROTEIN BAER"/>
    <property type="match status" value="1"/>
</dbReference>
<protein>
    <submittedName>
        <fullName evidence="6">Two-component system response regulator AdeR</fullName>
    </submittedName>
</protein>
<evidence type="ECO:0000313" key="6">
    <source>
        <dbReference type="EMBL" id="MET4634428.1"/>
    </source>
</evidence>
<feature type="modified residue" description="4-aspartylphosphate" evidence="2">
    <location>
        <position position="53"/>
    </location>
</feature>
<evidence type="ECO:0000256" key="2">
    <source>
        <dbReference type="PROSITE-ProRule" id="PRU00169"/>
    </source>
</evidence>
<dbReference type="PROSITE" id="PS51755">
    <property type="entry name" value="OMPR_PHOB"/>
    <property type="match status" value="1"/>
</dbReference>
<dbReference type="PROSITE" id="PS50110">
    <property type="entry name" value="RESPONSE_REGULATORY"/>
    <property type="match status" value="1"/>
</dbReference>
<dbReference type="PANTHER" id="PTHR48111">
    <property type="entry name" value="REGULATOR OF RPOS"/>
    <property type="match status" value="1"/>
</dbReference>
<dbReference type="Proteomes" id="UP001549321">
    <property type="component" value="Unassembled WGS sequence"/>
</dbReference>
<feature type="DNA-binding region" description="OmpR/PhoB-type" evidence="3">
    <location>
        <begin position="126"/>
        <end position="227"/>
    </location>
</feature>
<dbReference type="SMART" id="SM00448">
    <property type="entry name" value="REC"/>
    <property type="match status" value="1"/>
</dbReference>
<dbReference type="InterPro" id="IPR001789">
    <property type="entry name" value="Sig_transdc_resp-reg_receiver"/>
</dbReference>
<evidence type="ECO:0000259" key="4">
    <source>
        <dbReference type="PROSITE" id="PS50110"/>
    </source>
</evidence>
<dbReference type="SUPFAM" id="SSF46894">
    <property type="entry name" value="C-terminal effector domain of the bipartite response regulators"/>
    <property type="match status" value="1"/>
</dbReference>
<name>A0ABV2QZH9_9HYPH</name>
<dbReference type="InterPro" id="IPR001867">
    <property type="entry name" value="OmpR/PhoB-type_DNA-bd"/>
</dbReference>
<sequence length="227" mass="24863">MTALVLIAEDDDEISAILDAYLVREGFRTVQARDGRTALDLHLALKPDLILLDITMPRIDGWEVLAELRRRGNTPTIMITALDKDIDRLQGLRIGADDYVVKPFNPIEVVARCKAVLRRSGLATAAGILRVGDLAIDLDAYQAKVGNDAEAIRLALTLTEFRILAHMARSPMKVFTRSELLDACLPGSDALDRTVDSHVSKLRRKLEQAGALGLLPGVRGIGYRLSA</sequence>
<keyword evidence="1 3" id="KW-0238">DNA-binding</keyword>
<dbReference type="InterPro" id="IPR039420">
    <property type="entry name" value="WalR-like"/>
</dbReference>
<comment type="caution">
    <text evidence="6">The sequence shown here is derived from an EMBL/GenBank/DDBJ whole genome shotgun (WGS) entry which is preliminary data.</text>
</comment>